<comment type="caution">
    <text evidence="1">The sequence shown here is derived from an EMBL/GenBank/DDBJ whole genome shotgun (WGS) entry which is preliminary data.</text>
</comment>
<proteinExistence type="predicted"/>
<gene>
    <name evidence="1" type="ORF">Fmac_028371</name>
</gene>
<name>A0ABD1L7B7_9FABA</name>
<dbReference type="Proteomes" id="UP001603857">
    <property type="component" value="Unassembled WGS sequence"/>
</dbReference>
<evidence type="ECO:0000313" key="2">
    <source>
        <dbReference type="Proteomes" id="UP001603857"/>
    </source>
</evidence>
<accession>A0ABD1L7B7</accession>
<protein>
    <submittedName>
        <fullName evidence="1">Uncharacterized protein</fullName>
    </submittedName>
</protein>
<reference evidence="1 2" key="1">
    <citation type="submission" date="2024-08" db="EMBL/GenBank/DDBJ databases">
        <title>Insights into the chromosomal genome structure of Flemingia macrophylla.</title>
        <authorList>
            <person name="Ding Y."/>
            <person name="Zhao Y."/>
            <person name="Bi W."/>
            <person name="Wu M."/>
            <person name="Zhao G."/>
            <person name="Gong Y."/>
            <person name="Li W."/>
            <person name="Zhang P."/>
        </authorList>
    </citation>
    <scope>NUCLEOTIDE SEQUENCE [LARGE SCALE GENOMIC DNA]</scope>
    <source>
        <strain evidence="1">DYQJB</strain>
        <tissue evidence="1">Leaf</tissue>
    </source>
</reference>
<organism evidence="1 2">
    <name type="scientific">Flemingia macrophylla</name>
    <dbReference type="NCBI Taxonomy" id="520843"/>
    <lineage>
        <taxon>Eukaryota</taxon>
        <taxon>Viridiplantae</taxon>
        <taxon>Streptophyta</taxon>
        <taxon>Embryophyta</taxon>
        <taxon>Tracheophyta</taxon>
        <taxon>Spermatophyta</taxon>
        <taxon>Magnoliopsida</taxon>
        <taxon>eudicotyledons</taxon>
        <taxon>Gunneridae</taxon>
        <taxon>Pentapetalae</taxon>
        <taxon>rosids</taxon>
        <taxon>fabids</taxon>
        <taxon>Fabales</taxon>
        <taxon>Fabaceae</taxon>
        <taxon>Papilionoideae</taxon>
        <taxon>50 kb inversion clade</taxon>
        <taxon>NPAAA clade</taxon>
        <taxon>indigoferoid/millettioid clade</taxon>
        <taxon>Phaseoleae</taxon>
        <taxon>Flemingia</taxon>
    </lineage>
</organism>
<evidence type="ECO:0000313" key="1">
    <source>
        <dbReference type="EMBL" id="KAL2319402.1"/>
    </source>
</evidence>
<dbReference type="AlphaFoldDB" id="A0ABD1L7B7"/>
<dbReference type="EMBL" id="JBGMDY010000010">
    <property type="protein sequence ID" value="KAL2319402.1"/>
    <property type="molecule type" value="Genomic_DNA"/>
</dbReference>
<sequence>MALQFLKHPVTITRVLHNEPACTFLSRLPYPKLPFTDGIKASDLGSPVCAL</sequence>
<keyword evidence="2" id="KW-1185">Reference proteome</keyword>